<proteinExistence type="predicted"/>
<dbReference type="Proteomes" id="UP001365542">
    <property type="component" value="Unassembled WGS sequence"/>
</dbReference>
<gene>
    <name evidence="2" type="ORF">TWF694_009603</name>
</gene>
<accession>A0AAV9XED4</accession>
<evidence type="ECO:0000256" key="1">
    <source>
        <dbReference type="SAM" id="SignalP"/>
    </source>
</evidence>
<evidence type="ECO:0000313" key="2">
    <source>
        <dbReference type="EMBL" id="KAK6539377.1"/>
    </source>
</evidence>
<sequence>MVHFSVQASLALLASTASGLIIDVIQLPQIANTPVLRLCRPLLGQQVVAANPLRGNGCPSGASPFWLWDYNSTPNIRNALGKVETLINLKGLDTGSGEDTYMLNELGYDTKFLYGTTQFGLRVQPSQFRIKRNGVYQQIDVNNKLAVDDLLEFFGPPSPAVMDATIRLQSQSRNPAYPAPLIRQLGTATSAISTAQYPIITLRIASLTNQEIIVPAQSWLQRGTNFLSQAANAVRSGYDTVVSAATPYLKNLGNSVYGAAGNLIDKGINAVAYRIGSLADATDKKLAQWTDRAGDYVTNLGTRLVDSAGNYLNNLGTRIADSTLVSNAVGLADAAANRLSQAYDNTVGGLVAAGGYIDNRATRAYDKLGNVLNNAVDYVAAPLATAGQWVGDTAAAVPGRLVGGYNGVINQLGNAWQGVKDLTAAGLTNLAGGISPGVVVPGAVGAVQQEVVADAAGDVEMIPLNGGVPVVEDQVSVPVLPRGLNGDLPVINEVVSDIGDDESWTDLSASQFFRFKRS</sequence>
<dbReference type="EMBL" id="JAVHJO010000006">
    <property type="protein sequence ID" value="KAK6539377.1"/>
    <property type="molecule type" value="Genomic_DNA"/>
</dbReference>
<dbReference type="AlphaFoldDB" id="A0AAV9XED4"/>
<organism evidence="2 3">
    <name type="scientific">Orbilia ellipsospora</name>
    <dbReference type="NCBI Taxonomy" id="2528407"/>
    <lineage>
        <taxon>Eukaryota</taxon>
        <taxon>Fungi</taxon>
        <taxon>Dikarya</taxon>
        <taxon>Ascomycota</taxon>
        <taxon>Pezizomycotina</taxon>
        <taxon>Orbiliomycetes</taxon>
        <taxon>Orbiliales</taxon>
        <taxon>Orbiliaceae</taxon>
        <taxon>Orbilia</taxon>
    </lineage>
</organism>
<feature type="chain" id="PRO_5043956623" evidence="1">
    <location>
        <begin position="20"/>
        <end position="518"/>
    </location>
</feature>
<protein>
    <submittedName>
        <fullName evidence="2">Uncharacterized protein</fullName>
    </submittedName>
</protein>
<feature type="signal peptide" evidence="1">
    <location>
        <begin position="1"/>
        <end position="19"/>
    </location>
</feature>
<evidence type="ECO:0000313" key="3">
    <source>
        <dbReference type="Proteomes" id="UP001365542"/>
    </source>
</evidence>
<keyword evidence="1" id="KW-0732">Signal</keyword>
<keyword evidence="3" id="KW-1185">Reference proteome</keyword>
<name>A0AAV9XED4_9PEZI</name>
<comment type="caution">
    <text evidence="2">The sequence shown here is derived from an EMBL/GenBank/DDBJ whole genome shotgun (WGS) entry which is preliminary data.</text>
</comment>
<reference evidence="2 3" key="1">
    <citation type="submission" date="2019-10" db="EMBL/GenBank/DDBJ databases">
        <authorList>
            <person name="Palmer J.M."/>
        </authorList>
    </citation>
    <scope>NUCLEOTIDE SEQUENCE [LARGE SCALE GENOMIC DNA]</scope>
    <source>
        <strain evidence="2 3">TWF694</strain>
    </source>
</reference>